<dbReference type="AlphaFoldDB" id="A0AAV2JGD5"/>
<dbReference type="EMBL" id="OZ035834">
    <property type="protein sequence ID" value="CAL1576644.1"/>
    <property type="molecule type" value="Genomic_DNA"/>
</dbReference>
<accession>A0AAV2JGD5</accession>
<feature type="compositionally biased region" description="Basic and acidic residues" evidence="1">
    <location>
        <begin position="67"/>
        <end position="81"/>
    </location>
</feature>
<reference evidence="2 3" key="1">
    <citation type="submission" date="2024-04" db="EMBL/GenBank/DDBJ databases">
        <authorList>
            <person name="Waldvogel A.-M."/>
            <person name="Schoenle A."/>
        </authorList>
    </citation>
    <scope>NUCLEOTIDE SEQUENCE [LARGE SCALE GENOMIC DNA]</scope>
</reference>
<evidence type="ECO:0000313" key="2">
    <source>
        <dbReference type="EMBL" id="CAL1576644.1"/>
    </source>
</evidence>
<feature type="region of interest" description="Disordered" evidence="1">
    <location>
        <begin position="67"/>
        <end position="91"/>
    </location>
</feature>
<dbReference type="Proteomes" id="UP001497482">
    <property type="component" value="Chromosome 12"/>
</dbReference>
<keyword evidence="3" id="KW-1185">Reference proteome</keyword>
<sequence length="279" mass="29416">MSPKPNSPVRPKASPPAFSLDGLLDVPDRPKSVKPCSPVAAHPGGSRTESESHISLCVLGSTWQQERRNCAPTPTKKEPRGPSRLKPPLGFPGPIPAPCSRVWERLECVRARSPCARKTETPCGPPGDCREIRLRAHCWSQRTPTGLDCMGWRRQLSYSTPLTDPHLSLRQGPEHSTARPHGVEHLPTCSCVVAAMRTQQLGSHGAVPLPVSSIGSSGSSLGLSPGSDSDGSSPTGSMGTGTGLGVGGGQGGGGTLRGLLSHYWSLESLHSTTGKIRPW</sequence>
<feature type="region of interest" description="Disordered" evidence="1">
    <location>
        <begin position="1"/>
        <end position="52"/>
    </location>
</feature>
<proteinExistence type="predicted"/>
<feature type="compositionally biased region" description="Low complexity" evidence="1">
    <location>
        <begin position="214"/>
        <end position="237"/>
    </location>
</feature>
<evidence type="ECO:0000313" key="3">
    <source>
        <dbReference type="Proteomes" id="UP001497482"/>
    </source>
</evidence>
<organism evidence="2 3">
    <name type="scientific">Knipowitschia caucasica</name>
    <name type="common">Caucasian dwarf goby</name>
    <name type="synonym">Pomatoschistus caucasicus</name>
    <dbReference type="NCBI Taxonomy" id="637954"/>
    <lineage>
        <taxon>Eukaryota</taxon>
        <taxon>Metazoa</taxon>
        <taxon>Chordata</taxon>
        <taxon>Craniata</taxon>
        <taxon>Vertebrata</taxon>
        <taxon>Euteleostomi</taxon>
        <taxon>Actinopterygii</taxon>
        <taxon>Neopterygii</taxon>
        <taxon>Teleostei</taxon>
        <taxon>Neoteleostei</taxon>
        <taxon>Acanthomorphata</taxon>
        <taxon>Gobiaria</taxon>
        <taxon>Gobiiformes</taxon>
        <taxon>Gobioidei</taxon>
        <taxon>Gobiidae</taxon>
        <taxon>Gobiinae</taxon>
        <taxon>Knipowitschia</taxon>
    </lineage>
</organism>
<feature type="region of interest" description="Disordered" evidence="1">
    <location>
        <begin position="214"/>
        <end position="250"/>
    </location>
</feature>
<gene>
    <name evidence="2" type="ORF">KC01_LOCUS8060</name>
</gene>
<evidence type="ECO:0000256" key="1">
    <source>
        <dbReference type="SAM" id="MobiDB-lite"/>
    </source>
</evidence>
<name>A0AAV2JGD5_KNICA</name>
<feature type="compositionally biased region" description="Gly residues" evidence="1">
    <location>
        <begin position="238"/>
        <end position="250"/>
    </location>
</feature>
<protein>
    <submittedName>
        <fullName evidence="2">Uncharacterized protein</fullName>
    </submittedName>
</protein>